<evidence type="ECO:0000256" key="7">
    <source>
        <dbReference type="ARBA" id="ARBA00022777"/>
    </source>
</evidence>
<accession>A0A3P7YV65</accession>
<dbReference type="PROSITE" id="PS00107">
    <property type="entry name" value="PROTEIN_KINASE_ATP"/>
    <property type="match status" value="1"/>
</dbReference>
<evidence type="ECO:0000256" key="13">
    <source>
        <dbReference type="ARBA" id="ARBA00061333"/>
    </source>
</evidence>
<evidence type="ECO:0000256" key="5">
    <source>
        <dbReference type="ARBA" id="ARBA00022679"/>
    </source>
</evidence>
<keyword evidence="6 15" id="KW-0547">Nucleotide-binding</keyword>
<evidence type="ECO:0000256" key="6">
    <source>
        <dbReference type="ARBA" id="ARBA00022741"/>
    </source>
</evidence>
<dbReference type="InterPro" id="IPR036860">
    <property type="entry name" value="SH2_dom_sf"/>
</dbReference>
<dbReference type="InterPro" id="IPR035849">
    <property type="entry name" value="Fes/Fps/Fer_SH2"/>
</dbReference>
<dbReference type="InterPro" id="IPR000719">
    <property type="entry name" value="Prot_kinase_dom"/>
</dbReference>
<proteinExistence type="inferred from homology"/>
<evidence type="ECO:0000256" key="2">
    <source>
        <dbReference type="ARBA" id="ARBA00004496"/>
    </source>
</evidence>
<feature type="domain" description="SH2" evidence="17">
    <location>
        <begin position="28"/>
        <end position="102"/>
    </location>
</feature>
<keyword evidence="7 16" id="KW-0418">Kinase</keyword>
<keyword evidence="3" id="KW-1003">Cell membrane</keyword>
<dbReference type="CDD" id="cd10361">
    <property type="entry name" value="SH2_Fps_family"/>
    <property type="match status" value="1"/>
</dbReference>
<keyword evidence="9 14" id="KW-0727">SH2 domain</keyword>
<dbReference type="PROSITE" id="PS50011">
    <property type="entry name" value="PROTEIN_KINASE_DOM"/>
    <property type="match status" value="1"/>
</dbReference>
<comment type="subcellular location">
    <subcellularLocation>
        <location evidence="1">Cell membrane</location>
        <topology evidence="1">Peripheral membrane protein</topology>
    </subcellularLocation>
    <subcellularLocation>
        <location evidence="2">Cytoplasm</location>
    </subcellularLocation>
</comment>
<evidence type="ECO:0000256" key="14">
    <source>
        <dbReference type="PROSITE-ProRule" id="PRU00191"/>
    </source>
</evidence>
<dbReference type="InterPro" id="IPR008266">
    <property type="entry name" value="Tyr_kinase_AS"/>
</dbReference>
<dbReference type="AlphaFoldDB" id="A0A3P7YV65"/>
<dbReference type="CDD" id="cd00192">
    <property type="entry name" value="PTKc"/>
    <property type="match status" value="1"/>
</dbReference>
<evidence type="ECO:0000256" key="8">
    <source>
        <dbReference type="ARBA" id="ARBA00022840"/>
    </source>
</evidence>
<dbReference type="Pfam" id="PF07714">
    <property type="entry name" value="PK_Tyr_Ser-Thr"/>
    <property type="match status" value="1"/>
</dbReference>
<keyword evidence="11 16" id="KW-0829">Tyrosine-protein kinase</keyword>
<feature type="binding site" evidence="15">
    <location>
        <position position="159"/>
    </location>
    <ligand>
        <name>ATP</name>
        <dbReference type="ChEBI" id="CHEBI:30616"/>
    </ligand>
</feature>
<evidence type="ECO:0000256" key="15">
    <source>
        <dbReference type="PROSITE-ProRule" id="PRU10141"/>
    </source>
</evidence>
<dbReference type="PROSITE" id="PS00109">
    <property type="entry name" value="PROTEIN_KINASE_TYR"/>
    <property type="match status" value="1"/>
</dbReference>
<gene>
    <name evidence="19" type="ORF">HPBE_LOCUS12379</name>
</gene>
<keyword evidence="5 16" id="KW-0808">Transferase</keyword>
<reference evidence="19" key="1">
    <citation type="submission" date="2018-11" db="EMBL/GenBank/DDBJ databases">
        <authorList>
            <consortium name="Pathogen Informatics"/>
        </authorList>
    </citation>
    <scope>NUCLEOTIDE SEQUENCE [LARGE SCALE GENOMIC DNA]</scope>
</reference>
<dbReference type="InterPro" id="IPR000980">
    <property type="entry name" value="SH2"/>
</dbReference>
<evidence type="ECO:0000256" key="3">
    <source>
        <dbReference type="ARBA" id="ARBA00022475"/>
    </source>
</evidence>
<dbReference type="PROSITE" id="PS50001">
    <property type="entry name" value="SH2"/>
    <property type="match status" value="1"/>
</dbReference>
<dbReference type="OrthoDB" id="535945at2759"/>
<dbReference type="InterPro" id="IPR017441">
    <property type="entry name" value="Protein_kinase_ATP_BS"/>
</dbReference>
<evidence type="ECO:0000259" key="18">
    <source>
        <dbReference type="PROSITE" id="PS50011"/>
    </source>
</evidence>
<dbReference type="InterPro" id="IPR050198">
    <property type="entry name" value="Non-receptor_tyrosine_kinases"/>
</dbReference>
<dbReference type="GO" id="GO:0005886">
    <property type="term" value="C:plasma membrane"/>
    <property type="evidence" value="ECO:0007669"/>
    <property type="project" value="UniProtKB-SubCell"/>
</dbReference>
<evidence type="ECO:0000256" key="1">
    <source>
        <dbReference type="ARBA" id="ARBA00004202"/>
    </source>
</evidence>
<dbReference type="FunFam" id="3.30.200.20:FF:000194">
    <property type="entry name" value="protein-tyrosine kinase 2-beta isoform X1"/>
    <property type="match status" value="1"/>
</dbReference>
<dbReference type="InterPro" id="IPR011009">
    <property type="entry name" value="Kinase-like_dom_sf"/>
</dbReference>
<dbReference type="PRINTS" id="PR00109">
    <property type="entry name" value="TYRKINASE"/>
</dbReference>
<evidence type="ECO:0000259" key="17">
    <source>
        <dbReference type="PROSITE" id="PS50001"/>
    </source>
</evidence>
<dbReference type="EMBL" id="UZAH01027476">
    <property type="protein sequence ID" value="VDO91910.1"/>
    <property type="molecule type" value="Genomic_DNA"/>
</dbReference>
<evidence type="ECO:0000256" key="9">
    <source>
        <dbReference type="ARBA" id="ARBA00022999"/>
    </source>
</evidence>
<dbReference type="PANTHER" id="PTHR24418">
    <property type="entry name" value="TYROSINE-PROTEIN KINASE"/>
    <property type="match status" value="1"/>
</dbReference>
<keyword evidence="4" id="KW-0963">Cytoplasm</keyword>
<name>A0A3P7YV65_HELPZ</name>
<evidence type="ECO:0000313" key="19">
    <source>
        <dbReference type="EMBL" id="VDO91910.1"/>
    </source>
</evidence>
<dbReference type="InterPro" id="IPR020635">
    <property type="entry name" value="Tyr_kinase_cat_dom"/>
</dbReference>
<dbReference type="SUPFAM" id="SSF55550">
    <property type="entry name" value="SH2 domain"/>
    <property type="match status" value="1"/>
</dbReference>
<sequence>MGTTETSQTSQGGDDAVSITDDVRGAEYYHGLIPRMDAEPLLKREGDFLLRKTEHSPGMIVLALSCRTENGVKHFMINQDPDGSFYFEHHHEKTIADLIAWHFHKNPIVDSIKRSPSTAFYSTSGDKGIDLQKLGEGAFGEVYLAEYGSGKNKQEVAVKTMRNEATREARLKFMKEARLMRKYNHKHVVKILGVAVHEHPLMLVMEVCPNGSLASYLRKNRGNISQAEKLRFSTEASDGLAYLAKKQCIHRDIAARNCLLGANYEIKIADFGMSDDKVIVHDDTLEKVPVKWLAPETLQDKIYSLKTDVWSYGVLVWEIYAEGAEPYPGLTRLQTRAKIVVQNYRMEMPKDTPKNVAEIVYSCWERDPARRPEMVKIFRMLREIGGEK</sequence>
<dbReference type="Gene3D" id="1.10.510.10">
    <property type="entry name" value="Transferase(Phosphotransferase) domain 1"/>
    <property type="match status" value="1"/>
</dbReference>
<dbReference type="GO" id="GO:0005524">
    <property type="term" value="F:ATP binding"/>
    <property type="evidence" value="ECO:0007669"/>
    <property type="project" value="UniProtKB-UniRule"/>
</dbReference>
<dbReference type="InterPro" id="IPR001245">
    <property type="entry name" value="Ser-Thr/Tyr_kinase_cat_dom"/>
</dbReference>
<dbReference type="GO" id="GO:0005737">
    <property type="term" value="C:cytoplasm"/>
    <property type="evidence" value="ECO:0007669"/>
    <property type="project" value="UniProtKB-SubCell"/>
</dbReference>
<comment type="catalytic activity">
    <reaction evidence="12 16">
        <text>L-tyrosyl-[protein] + ATP = O-phospho-L-tyrosyl-[protein] + ADP + H(+)</text>
        <dbReference type="Rhea" id="RHEA:10596"/>
        <dbReference type="Rhea" id="RHEA-COMP:10136"/>
        <dbReference type="Rhea" id="RHEA-COMP:20101"/>
        <dbReference type="ChEBI" id="CHEBI:15378"/>
        <dbReference type="ChEBI" id="CHEBI:30616"/>
        <dbReference type="ChEBI" id="CHEBI:46858"/>
        <dbReference type="ChEBI" id="CHEBI:61978"/>
        <dbReference type="ChEBI" id="CHEBI:456216"/>
        <dbReference type="EC" id="2.7.10.2"/>
    </reaction>
</comment>
<protein>
    <recommendedName>
        <fullName evidence="16">Tyrosine-protein kinase</fullName>
        <ecNumber evidence="16">2.7.10.2</ecNumber>
    </recommendedName>
</protein>
<comment type="similarity">
    <text evidence="13">Belongs to the protein kinase superfamily. Tyr protein kinase family. Fes/fps subfamily.</text>
</comment>
<dbReference type="SUPFAM" id="SSF56112">
    <property type="entry name" value="Protein kinase-like (PK-like)"/>
    <property type="match status" value="1"/>
</dbReference>
<dbReference type="GO" id="GO:0004715">
    <property type="term" value="F:non-membrane spanning protein tyrosine kinase activity"/>
    <property type="evidence" value="ECO:0007669"/>
    <property type="project" value="UniProtKB-EC"/>
</dbReference>
<dbReference type="SMART" id="SM00219">
    <property type="entry name" value="TyrKc"/>
    <property type="match status" value="1"/>
</dbReference>
<evidence type="ECO:0000256" key="16">
    <source>
        <dbReference type="RuleBase" id="RU362096"/>
    </source>
</evidence>
<dbReference type="SMART" id="SM00252">
    <property type="entry name" value="SH2"/>
    <property type="match status" value="1"/>
</dbReference>
<evidence type="ECO:0000256" key="11">
    <source>
        <dbReference type="ARBA" id="ARBA00023137"/>
    </source>
</evidence>
<evidence type="ECO:0000256" key="12">
    <source>
        <dbReference type="ARBA" id="ARBA00051245"/>
    </source>
</evidence>
<dbReference type="EC" id="2.7.10.2" evidence="16"/>
<keyword evidence="8 15" id="KW-0067">ATP-binding</keyword>
<feature type="domain" description="Protein kinase" evidence="18">
    <location>
        <begin position="128"/>
        <end position="388"/>
    </location>
</feature>
<organism evidence="19">
    <name type="scientific">Heligmosomoides polygyrus</name>
    <name type="common">Parasitic roundworm</name>
    <dbReference type="NCBI Taxonomy" id="6339"/>
    <lineage>
        <taxon>Eukaryota</taxon>
        <taxon>Metazoa</taxon>
        <taxon>Ecdysozoa</taxon>
        <taxon>Nematoda</taxon>
        <taxon>Chromadorea</taxon>
        <taxon>Rhabditida</taxon>
        <taxon>Rhabditina</taxon>
        <taxon>Rhabditomorpha</taxon>
        <taxon>Strongyloidea</taxon>
        <taxon>Heligmosomidae</taxon>
        <taxon>Heligmosomoides</taxon>
    </lineage>
</organism>
<evidence type="ECO:0000256" key="4">
    <source>
        <dbReference type="ARBA" id="ARBA00022490"/>
    </source>
</evidence>
<keyword evidence="10" id="KW-0472">Membrane</keyword>
<evidence type="ECO:0000256" key="10">
    <source>
        <dbReference type="ARBA" id="ARBA00023136"/>
    </source>
</evidence>
<dbReference type="Gene3D" id="3.30.505.10">
    <property type="entry name" value="SH2 domain"/>
    <property type="match status" value="1"/>
</dbReference>
<dbReference type="Pfam" id="PF00017">
    <property type="entry name" value="SH2"/>
    <property type="match status" value="1"/>
</dbReference>